<dbReference type="GeneID" id="102804886"/>
<reference evidence="3" key="1">
    <citation type="submission" date="2025-08" db="UniProtKB">
        <authorList>
            <consortium name="RefSeq"/>
        </authorList>
    </citation>
    <scope>IDENTIFICATION</scope>
    <source>
        <tissue evidence="3">Testes</tissue>
    </source>
</reference>
<feature type="compositionally biased region" description="Polar residues" evidence="1">
    <location>
        <begin position="190"/>
        <end position="199"/>
    </location>
</feature>
<proteinExistence type="predicted"/>
<organism evidence="2 3">
    <name type="scientific">Saccoglossus kowalevskii</name>
    <name type="common">Acorn worm</name>
    <dbReference type="NCBI Taxonomy" id="10224"/>
    <lineage>
        <taxon>Eukaryota</taxon>
        <taxon>Metazoa</taxon>
        <taxon>Hemichordata</taxon>
        <taxon>Enteropneusta</taxon>
        <taxon>Harrimaniidae</taxon>
        <taxon>Saccoglossus</taxon>
    </lineage>
</organism>
<gene>
    <name evidence="3" type="primary">LOC102804886</name>
</gene>
<accession>A0ABM0M8P7</accession>
<feature type="compositionally biased region" description="Polar residues" evidence="1">
    <location>
        <begin position="73"/>
        <end position="89"/>
    </location>
</feature>
<evidence type="ECO:0000313" key="2">
    <source>
        <dbReference type="Proteomes" id="UP000694865"/>
    </source>
</evidence>
<feature type="region of interest" description="Disordered" evidence="1">
    <location>
        <begin position="113"/>
        <end position="167"/>
    </location>
</feature>
<sequence>MGTHGLTFSCASMRAFESICLKEDISGLFDDEDDDYKTVAKRQNRSLQPDDESQISSTSGKNIPQQEEDELDSQATNISCHSNTGYNTNDETDDDSEFDLFFSQEVLPEQCDQRKIGQKENSEKQIKVYGSDEQSTGETSSKQELEEPNNTDKQLLEESSNSQSNNDCELVLFKKGIANKKSDIEEESGGDTNVSTLRTSSKDYNKVAAESDSDQTFEYDENSQDLFDNDDMLIAPSSPNVQTPNKDNLEYLHQKMAEGDRIQFTASNK</sequence>
<feature type="region of interest" description="Disordered" evidence="1">
    <location>
        <begin position="179"/>
        <end position="201"/>
    </location>
</feature>
<keyword evidence="2" id="KW-1185">Reference proteome</keyword>
<dbReference type="RefSeq" id="XP_006816388.1">
    <property type="nucleotide sequence ID" value="XM_006816325.1"/>
</dbReference>
<evidence type="ECO:0000313" key="3">
    <source>
        <dbReference type="RefSeq" id="XP_006816388.1"/>
    </source>
</evidence>
<evidence type="ECO:0000256" key="1">
    <source>
        <dbReference type="SAM" id="MobiDB-lite"/>
    </source>
</evidence>
<feature type="compositionally biased region" description="Polar residues" evidence="1">
    <location>
        <begin position="54"/>
        <end position="65"/>
    </location>
</feature>
<feature type="compositionally biased region" description="Polar residues" evidence="1">
    <location>
        <begin position="132"/>
        <end position="142"/>
    </location>
</feature>
<dbReference type="Proteomes" id="UP000694865">
    <property type="component" value="Unplaced"/>
</dbReference>
<name>A0ABM0M8P7_SACKO</name>
<feature type="compositionally biased region" description="Low complexity" evidence="1">
    <location>
        <begin position="157"/>
        <end position="166"/>
    </location>
</feature>
<feature type="compositionally biased region" description="Basic and acidic residues" evidence="1">
    <location>
        <begin position="113"/>
        <end position="126"/>
    </location>
</feature>
<feature type="region of interest" description="Disordered" evidence="1">
    <location>
        <begin position="42"/>
        <end position="95"/>
    </location>
</feature>
<protein>
    <submittedName>
        <fullName evidence="3">LisH domain-containing protein C1711.05-like</fullName>
    </submittedName>
</protein>